<keyword evidence="5" id="KW-1185">Reference proteome</keyword>
<name>A0A0S6W565_9BACT</name>
<dbReference type="EMBL" id="DF820459">
    <property type="protein sequence ID" value="GAK53361.1"/>
    <property type="molecule type" value="Genomic_DNA"/>
</dbReference>
<dbReference type="InterPro" id="IPR014710">
    <property type="entry name" value="RmlC-like_jellyroll"/>
</dbReference>
<organism evidence="4">
    <name type="scientific">Candidatus Moduliflexus flocculans</name>
    <dbReference type="NCBI Taxonomy" id="1499966"/>
    <lineage>
        <taxon>Bacteria</taxon>
        <taxon>Candidatus Moduliflexota</taxon>
        <taxon>Candidatus Moduliflexia</taxon>
        <taxon>Candidatus Moduliflexales</taxon>
        <taxon>Candidatus Moduliflexaceae</taxon>
    </lineage>
</organism>
<dbReference type="Pfam" id="PF20511">
    <property type="entry name" value="PMI_typeI_cat"/>
    <property type="match status" value="1"/>
</dbReference>
<protein>
    <submittedName>
        <fullName evidence="4">Phosphomannose isomerase</fullName>
    </submittedName>
</protein>
<dbReference type="GO" id="GO:0004476">
    <property type="term" value="F:mannose-6-phosphate isomerase activity"/>
    <property type="evidence" value="ECO:0007669"/>
    <property type="project" value="InterPro"/>
</dbReference>
<evidence type="ECO:0000259" key="3">
    <source>
        <dbReference type="Pfam" id="PF20511"/>
    </source>
</evidence>
<dbReference type="CDD" id="cd07010">
    <property type="entry name" value="cupin_PMI_type_I_N_bac"/>
    <property type="match status" value="1"/>
</dbReference>
<dbReference type="Gene3D" id="2.60.120.10">
    <property type="entry name" value="Jelly Rolls"/>
    <property type="match status" value="2"/>
</dbReference>
<dbReference type="InterPro" id="IPR011051">
    <property type="entry name" value="RmlC_Cupin_sf"/>
</dbReference>
<dbReference type="PANTHER" id="PTHR42742:SF3">
    <property type="entry name" value="FRUCTOKINASE"/>
    <property type="match status" value="1"/>
</dbReference>
<proteinExistence type="predicted"/>
<dbReference type="SUPFAM" id="SSF51182">
    <property type="entry name" value="RmlC-like cupins"/>
    <property type="match status" value="1"/>
</dbReference>
<evidence type="ECO:0000256" key="2">
    <source>
        <dbReference type="ARBA" id="ARBA00022833"/>
    </source>
</evidence>
<keyword evidence="2" id="KW-0862">Zinc</keyword>
<feature type="domain" description="Phosphomannose isomerase type I catalytic" evidence="3">
    <location>
        <begin position="48"/>
        <end position="146"/>
    </location>
</feature>
<dbReference type="PANTHER" id="PTHR42742">
    <property type="entry name" value="TRANSCRIPTIONAL REPRESSOR MPRA"/>
    <property type="match status" value="1"/>
</dbReference>
<evidence type="ECO:0000256" key="1">
    <source>
        <dbReference type="ARBA" id="ARBA00022723"/>
    </source>
</evidence>
<dbReference type="InterPro" id="IPR046457">
    <property type="entry name" value="PMI_typeI_cat"/>
</dbReference>
<keyword evidence="1" id="KW-0479">Metal-binding</keyword>
<dbReference type="AlphaFoldDB" id="A0A0S6W565"/>
<evidence type="ECO:0000313" key="4">
    <source>
        <dbReference type="EMBL" id="GAK53361.1"/>
    </source>
</evidence>
<accession>A0A0S6W565</accession>
<sequence>MPTFSGQTTEEIRSWLREHQLFHALAAQIRLPLVPLPDNFSKPTGMPWGGTKIVNAYKNGLPIRAEKQYPIVGESWEISADPIAPSEFIFKFGEERFSINLIQLLELFPEQILGANVAKKFDGQNPILVKLLDAADHLSVQVHPSDDYEGLKPNESGKPESWYILEAEPKCGLYLGLREGVSKAQLRQAIEAQEDVSQYLNFVEVHPGDFFVIDAGTIHAIGAGVTLIEPQKIAPKRSGKTYRLWDWNRRYDAQGNKDPNGRPRELHIDDSFQVIEFEGLRGEAFIQQIRSKQPIVQQNGESVERLCAETPNFGVSQLTLKNDDALSQSCAVSFHGLIVYEGQLEVCQGEVTLAVVSRGESAILPATLETYSLKSPSAKAVKVYLPHQFLS</sequence>
<dbReference type="HOGENOM" id="CLU_020529_0_1_0"/>
<keyword evidence="4" id="KW-0413">Isomerase</keyword>
<dbReference type="STRING" id="1499966.U14_04626"/>
<reference evidence="4" key="1">
    <citation type="journal article" date="2015" name="PeerJ">
        <title>First genomic representation of candidate bacterial phylum KSB3 points to enhanced environmental sensing as a trigger of wastewater bulking.</title>
        <authorList>
            <person name="Sekiguchi Y."/>
            <person name="Ohashi A."/>
            <person name="Parks D.H."/>
            <person name="Yamauchi T."/>
            <person name="Tyson G.W."/>
            <person name="Hugenholtz P."/>
        </authorList>
    </citation>
    <scope>NUCLEOTIDE SEQUENCE [LARGE SCALE GENOMIC DNA]</scope>
</reference>
<evidence type="ECO:0000313" key="5">
    <source>
        <dbReference type="Proteomes" id="UP000030700"/>
    </source>
</evidence>
<dbReference type="InterPro" id="IPR051804">
    <property type="entry name" value="Carb_Metab_Reg_Kinase/Isom"/>
</dbReference>
<dbReference type="Proteomes" id="UP000030700">
    <property type="component" value="Unassembled WGS sequence"/>
</dbReference>
<gene>
    <name evidence="4" type="ORF">U14_04626</name>
</gene>
<dbReference type="GO" id="GO:0008270">
    <property type="term" value="F:zinc ion binding"/>
    <property type="evidence" value="ECO:0007669"/>
    <property type="project" value="InterPro"/>
</dbReference>